<dbReference type="AlphaFoldDB" id="A0A0P0G2Z4"/>
<dbReference type="KEGG" id="bcel:BcellWH2_00999"/>
<feature type="transmembrane region" description="Helical" evidence="8">
    <location>
        <begin position="5"/>
        <end position="22"/>
    </location>
</feature>
<dbReference type="PIRSF" id="PIRSF016636">
    <property type="entry name" value="AlgI_DltB"/>
    <property type="match status" value="1"/>
</dbReference>
<feature type="transmembrane region" description="Helical" evidence="8">
    <location>
        <begin position="341"/>
        <end position="366"/>
    </location>
</feature>
<keyword evidence="7 9" id="KW-0012">Acyltransferase</keyword>
<keyword evidence="4 8" id="KW-0812">Transmembrane</keyword>
<dbReference type="GO" id="GO:0005886">
    <property type="term" value="C:plasma membrane"/>
    <property type="evidence" value="ECO:0007669"/>
    <property type="project" value="UniProtKB-SubCell"/>
</dbReference>
<keyword evidence="3 7" id="KW-1003">Cell membrane</keyword>
<dbReference type="Proteomes" id="UP000061809">
    <property type="component" value="Chromosome"/>
</dbReference>
<feature type="transmembrane region" description="Helical" evidence="8">
    <location>
        <begin position="396"/>
        <end position="417"/>
    </location>
</feature>
<keyword evidence="7 9" id="KW-0808">Transferase</keyword>
<name>A0A0P0G2Z4_9BACE</name>
<keyword evidence="6 7" id="KW-0472">Membrane</keyword>
<comment type="similarity">
    <text evidence="2 7">Belongs to the membrane-bound acyltransferase family.</text>
</comment>
<feature type="transmembrane region" description="Helical" evidence="8">
    <location>
        <begin position="76"/>
        <end position="94"/>
    </location>
</feature>
<evidence type="ECO:0000256" key="3">
    <source>
        <dbReference type="ARBA" id="ARBA00022475"/>
    </source>
</evidence>
<reference evidence="9 10" key="1">
    <citation type="journal article" date="2015" name="Science">
        <title>Genetic determinants of in vivo fitness and diet responsiveness in multiple human gut Bacteroides.</title>
        <authorList>
            <person name="Wu M."/>
            <person name="McNulty N.P."/>
            <person name="Rodionov D.A."/>
            <person name="Khoroshkin M.S."/>
            <person name="Griffin N.W."/>
            <person name="Cheng J."/>
            <person name="Latreille P."/>
            <person name="Kerstetter R.A."/>
            <person name="Terrapon N."/>
            <person name="Henrissat B."/>
            <person name="Osterman A.L."/>
            <person name="Gordon J.I."/>
        </authorList>
    </citation>
    <scope>NUCLEOTIDE SEQUENCE [LARGE SCALE GENOMIC DNA]</scope>
    <source>
        <strain evidence="9 10">WH2</strain>
    </source>
</reference>
<dbReference type="RefSeq" id="WP_029428481.1">
    <property type="nucleotide sequence ID" value="NZ_CP012801.1"/>
</dbReference>
<dbReference type="PANTHER" id="PTHR13285:SF18">
    <property type="entry name" value="PROTEIN-CYSTEINE N-PALMITOYLTRANSFERASE RASP"/>
    <property type="match status" value="1"/>
</dbReference>
<feature type="transmembrane region" description="Helical" evidence="8">
    <location>
        <begin position="200"/>
        <end position="221"/>
    </location>
</feature>
<dbReference type="Pfam" id="PF03062">
    <property type="entry name" value="MBOAT"/>
    <property type="match status" value="1"/>
</dbReference>
<evidence type="ECO:0000256" key="2">
    <source>
        <dbReference type="ARBA" id="ARBA00010323"/>
    </source>
</evidence>
<feature type="transmembrane region" description="Helical" evidence="8">
    <location>
        <begin position="171"/>
        <end position="188"/>
    </location>
</feature>
<dbReference type="InterPro" id="IPR051085">
    <property type="entry name" value="MB_O-acyltransferase"/>
</dbReference>
<sequence>MSFISLNFVTLFVCTFLLYYTLPPKYRKAILLLSSCIFIGYYHIAFLIIALLISLATFFLGKWVGQSKHEKDAKRIYISGLCFLITGWLAFRYANLLPGVHWLFPLGISFYTFQALSYLTEIYWKEEEPEENLADFMIYMLFFMKFLSGPIERARDMLPQLKSGKPVAYPSIVYGMKLIVVGLIKKLILADYISPYIDGIFNSIHTASGVQLLMACLLYPVELYGDFSGYTDIALGGACMLGFKLSPNFNRPFIAQTTAEFWRRWHMSLSFWVKDYLYLPLSSGMRRWGQWGVFLSLSLTFAGLGAWHGAGWNYIIYGLIQGLIIFYEMKTATIRNKIKNWIGNPLFTTLSILRTYLLFAFSLIFFRLESVSDALYYIRNISFSTHASWKEVSIGIPDHNCIVAGSALVLILVYEYFMSKRDLLETLEKQPMLVRWSIYYLLAIMFFTLGQFNSDSFIYLQF</sequence>
<accession>A0A0P0G2Z4</accession>
<dbReference type="PANTHER" id="PTHR13285">
    <property type="entry name" value="ACYLTRANSFERASE"/>
    <property type="match status" value="1"/>
</dbReference>
<feature type="transmembrane region" description="Helical" evidence="8">
    <location>
        <begin position="312"/>
        <end position="329"/>
    </location>
</feature>
<evidence type="ECO:0000256" key="6">
    <source>
        <dbReference type="ARBA" id="ARBA00023136"/>
    </source>
</evidence>
<dbReference type="PIRSF" id="PIRSF500217">
    <property type="entry name" value="AlgI"/>
    <property type="match status" value="1"/>
</dbReference>
<dbReference type="InterPro" id="IPR024194">
    <property type="entry name" value="Ac/AlaTfrase_AlgI/DltB"/>
</dbReference>
<comment type="subcellular location">
    <subcellularLocation>
        <location evidence="1">Cell membrane</location>
        <topology evidence="1">Multi-pass membrane protein</topology>
    </subcellularLocation>
</comment>
<evidence type="ECO:0000256" key="7">
    <source>
        <dbReference type="PIRNR" id="PIRNR016636"/>
    </source>
</evidence>
<evidence type="ECO:0000256" key="5">
    <source>
        <dbReference type="ARBA" id="ARBA00022989"/>
    </source>
</evidence>
<proteinExistence type="inferred from homology"/>
<evidence type="ECO:0000256" key="4">
    <source>
        <dbReference type="ARBA" id="ARBA00022692"/>
    </source>
</evidence>
<keyword evidence="5 8" id="KW-1133">Transmembrane helix</keyword>
<dbReference type="EMBL" id="CP012801">
    <property type="protein sequence ID" value="ALJ58261.1"/>
    <property type="molecule type" value="Genomic_DNA"/>
</dbReference>
<protein>
    <submittedName>
        <fullName evidence="9">Peptidoglycan O-acetyltransferase</fullName>
        <ecNumber evidence="9">2.3.1.-</ecNumber>
    </submittedName>
</protein>
<dbReference type="InterPro" id="IPR028362">
    <property type="entry name" value="AlgI"/>
</dbReference>
<dbReference type="PATRIC" id="fig|246787.4.peg.1031"/>
<evidence type="ECO:0000313" key="9">
    <source>
        <dbReference type="EMBL" id="ALJ58261.1"/>
    </source>
</evidence>
<dbReference type="InterPro" id="IPR004299">
    <property type="entry name" value="MBOAT_fam"/>
</dbReference>
<gene>
    <name evidence="9" type="primary">patA_1</name>
    <name evidence="9" type="ORF">BcellWH2_00999</name>
</gene>
<feature type="transmembrane region" description="Helical" evidence="8">
    <location>
        <begin position="42"/>
        <end position="64"/>
    </location>
</feature>
<evidence type="ECO:0000256" key="1">
    <source>
        <dbReference type="ARBA" id="ARBA00004651"/>
    </source>
</evidence>
<dbReference type="GO" id="GO:0042121">
    <property type="term" value="P:alginic acid biosynthetic process"/>
    <property type="evidence" value="ECO:0007669"/>
    <property type="project" value="InterPro"/>
</dbReference>
<dbReference type="EC" id="2.3.1.-" evidence="9"/>
<organism evidence="9 10">
    <name type="scientific">Bacteroides cellulosilyticus</name>
    <dbReference type="NCBI Taxonomy" id="246787"/>
    <lineage>
        <taxon>Bacteria</taxon>
        <taxon>Pseudomonadati</taxon>
        <taxon>Bacteroidota</taxon>
        <taxon>Bacteroidia</taxon>
        <taxon>Bacteroidales</taxon>
        <taxon>Bacteroidaceae</taxon>
        <taxon>Bacteroides</taxon>
    </lineage>
</organism>
<feature type="transmembrane region" description="Helical" evidence="8">
    <location>
        <begin position="438"/>
        <end position="460"/>
    </location>
</feature>
<evidence type="ECO:0000256" key="8">
    <source>
        <dbReference type="SAM" id="Phobius"/>
    </source>
</evidence>
<dbReference type="GO" id="GO:0016746">
    <property type="term" value="F:acyltransferase activity"/>
    <property type="evidence" value="ECO:0007669"/>
    <property type="project" value="UniProtKB-KW"/>
</dbReference>
<evidence type="ECO:0000313" key="10">
    <source>
        <dbReference type="Proteomes" id="UP000061809"/>
    </source>
</evidence>